<dbReference type="FunFam" id="3.40.50.12230:FF:000001">
    <property type="entry name" value="Methionyl-tRNA formyltransferase"/>
    <property type="match status" value="1"/>
</dbReference>
<evidence type="ECO:0000256" key="1">
    <source>
        <dbReference type="ARBA" id="ARBA00010699"/>
    </source>
</evidence>
<protein>
    <recommendedName>
        <fullName evidence="2 5">Methionyl-tRNA formyltransferase</fullName>
        <ecNumber evidence="2 5">2.1.2.9</ecNumber>
    </recommendedName>
</protein>
<dbReference type="Pfam" id="PF00551">
    <property type="entry name" value="Formyl_trans_N"/>
    <property type="match status" value="1"/>
</dbReference>
<gene>
    <name evidence="5" type="primary">fmt</name>
    <name evidence="8" type="ORF">BEN30_04050</name>
</gene>
<dbReference type="EMBL" id="MCGG01000008">
    <property type="protein sequence ID" value="OEJ69262.1"/>
    <property type="molecule type" value="Genomic_DNA"/>
</dbReference>
<organism evidence="8 9">
    <name type="scientific">Magnetovibrio blakemorei</name>
    <dbReference type="NCBI Taxonomy" id="28181"/>
    <lineage>
        <taxon>Bacteria</taxon>
        <taxon>Pseudomonadati</taxon>
        <taxon>Pseudomonadota</taxon>
        <taxon>Alphaproteobacteria</taxon>
        <taxon>Rhodospirillales</taxon>
        <taxon>Magnetovibrionaceae</taxon>
        <taxon>Magnetovibrio</taxon>
    </lineage>
</organism>
<dbReference type="InterPro" id="IPR036477">
    <property type="entry name" value="Formyl_transf_N_sf"/>
</dbReference>
<feature type="domain" description="Formyl transferase N-terminal" evidence="6">
    <location>
        <begin position="7"/>
        <end position="185"/>
    </location>
</feature>
<keyword evidence="3 5" id="KW-0808">Transferase</keyword>
<comment type="catalytic activity">
    <reaction evidence="5">
        <text>L-methionyl-tRNA(fMet) + (6R)-10-formyltetrahydrofolate = N-formyl-L-methionyl-tRNA(fMet) + (6S)-5,6,7,8-tetrahydrofolate + H(+)</text>
        <dbReference type="Rhea" id="RHEA:24380"/>
        <dbReference type="Rhea" id="RHEA-COMP:9952"/>
        <dbReference type="Rhea" id="RHEA-COMP:9953"/>
        <dbReference type="ChEBI" id="CHEBI:15378"/>
        <dbReference type="ChEBI" id="CHEBI:57453"/>
        <dbReference type="ChEBI" id="CHEBI:78530"/>
        <dbReference type="ChEBI" id="CHEBI:78844"/>
        <dbReference type="ChEBI" id="CHEBI:195366"/>
        <dbReference type="EC" id="2.1.2.9"/>
    </reaction>
</comment>
<dbReference type="EC" id="2.1.2.9" evidence="2 5"/>
<evidence type="ECO:0000259" key="7">
    <source>
        <dbReference type="Pfam" id="PF02911"/>
    </source>
</evidence>
<dbReference type="CDD" id="cd08704">
    <property type="entry name" value="Met_tRNA_FMT_C"/>
    <property type="match status" value="1"/>
</dbReference>
<dbReference type="InterPro" id="IPR005794">
    <property type="entry name" value="Fmt"/>
</dbReference>
<comment type="caution">
    <text evidence="8">The sequence shown here is derived from an EMBL/GenBank/DDBJ whole genome shotgun (WGS) entry which is preliminary data.</text>
</comment>
<dbReference type="GO" id="GO:0004479">
    <property type="term" value="F:methionyl-tRNA formyltransferase activity"/>
    <property type="evidence" value="ECO:0007669"/>
    <property type="project" value="UniProtKB-UniRule"/>
</dbReference>
<evidence type="ECO:0000256" key="2">
    <source>
        <dbReference type="ARBA" id="ARBA00012261"/>
    </source>
</evidence>
<dbReference type="RefSeq" id="WP_069956727.1">
    <property type="nucleotide sequence ID" value="NZ_MCGG01000008.1"/>
</dbReference>
<dbReference type="HAMAP" id="MF_00182">
    <property type="entry name" value="Formyl_trans"/>
    <property type="match status" value="1"/>
</dbReference>
<evidence type="ECO:0000259" key="6">
    <source>
        <dbReference type="Pfam" id="PF00551"/>
    </source>
</evidence>
<sequence length="307" mass="32766">MAGQPLRLIFMGTPDFSVAALRALLAAGHEVVAVYSQPPRKSGRGQKLTPTPVHAFAAELGLEVRTPVSLKNTDEQRAFAELNADAAVVVAYGLILPKVILDAPKLGCFNIHASLLPRWRGAAPIQRAIEAGDRQSGVTIMHMDEGLDTGDMVLVKAIDTSPDMNAQQLHDALSDMGARLIVQALAGVVDGTLSAQPQPEDGVTYAKKIDKAETRIDWHLSAEAISAQVRAFYPLAWFERDGQRVRVCSASVELGSGAPGEVLDGQLLVACGEGAVRLIDVQPAGKNVMSADAYVRGNPLRMDEVFI</sequence>
<dbReference type="PANTHER" id="PTHR11138">
    <property type="entry name" value="METHIONYL-TRNA FORMYLTRANSFERASE"/>
    <property type="match status" value="1"/>
</dbReference>
<comment type="function">
    <text evidence="5">Attaches a formyl group to the free amino group of methionyl-tRNA(fMet). The formyl group appears to play a dual role in the initiator identity of N-formylmethionyl-tRNA by promoting its recognition by IF2 and preventing the misappropriation of this tRNA by the elongation apparatus.</text>
</comment>
<dbReference type="CDD" id="cd08646">
    <property type="entry name" value="FMT_core_Met-tRNA-FMT_N"/>
    <property type="match status" value="1"/>
</dbReference>
<evidence type="ECO:0000313" key="9">
    <source>
        <dbReference type="Proteomes" id="UP000095347"/>
    </source>
</evidence>
<dbReference type="Pfam" id="PF02911">
    <property type="entry name" value="Formyl_trans_C"/>
    <property type="match status" value="1"/>
</dbReference>
<evidence type="ECO:0000313" key="8">
    <source>
        <dbReference type="EMBL" id="OEJ69262.1"/>
    </source>
</evidence>
<dbReference type="AlphaFoldDB" id="A0A1E5QB54"/>
<proteinExistence type="inferred from homology"/>
<dbReference type="Proteomes" id="UP000095347">
    <property type="component" value="Unassembled WGS sequence"/>
</dbReference>
<evidence type="ECO:0000256" key="4">
    <source>
        <dbReference type="ARBA" id="ARBA00022917"/>
    </source>
</evidence>
<dbReference type="Gene3D" id="3.40.50.12230">
    <property type="match status" value="1"/>
</dbReference>
<dbReference type="NCBIfam" id="TIGR00460">
    <property type="entry name" value="fmt"/>
    <property type="match status" value="1"/>
</dbReference>
<dbReference type="InterPro" id="IPR011034">
    <property type="entry name" value="Formyl_transferase-like_C_sf"/>
</dbReference>
<evidence type="ECO:0000256" key="5">
    <source>
        <dbReference type="HAMAP-Rule" id="MF_00182"/>
    </source>
</evidence>
<dbReference type="OrthoDB" id="9802815at2"/>
<feature type="binding site" evidence="5">
    <location>
        <begin position="114"/>
        <end position="117"/>
    </location>
    <ligand>
        <name>(6S)-5,6,7,8-tetrahydrofolate</name>
        <dbReference type="ChEBI" id="CHEBI:57453"/>
    </ligand>
</feature>
<evidence type="ECO:0000256" key="3">
    <source>
        <dbReference type="ARBA" id="ARBA00022679"/>
    </source>
</evidence>
<accession>A0A1E5QB54</accession>
<name>A0A1E5QB54_9PROT</name>
<dbReference type="GO" id="GO:0005829">
    <property type="term" value="C:cytosol"/>
    <property type="evidence" value="ECO:0007669"/>
    <property type="project" value="TreeGrafter"/>
</dbReference>
<dbReference type="InterPro" id="IPR005793">
    <property type="entry name" value="Formyl_trans_C"/>
</dbReference>
<keyword evidence="4 5" id="KW-0648">Protein biosynthesis</keyword>
<keyword evidence="9" id="KW-1185">Reference proteome</keyword>
<feature type="domain" description="Formyl transferase C-terminal" evidence="7">
    <location>
        <begin position="208"/>
        <end position="298"/>
    </location>
</feature>
<dbReference type="InterPro" id="IPR002376">
    <property type="entry name" value="Formyl_transf_N"/>
</dbReference>
<dbReference type="InterPro" id="IPR044135">
    <property type="entry name" value="Met-tRNA-FMT_C"/>
</dbReference>
<dbReference type="STRING" id="28181.BEN30_04050"/>
<reference evidence="9" key="1">
    <citation type="submission" date="2016-07" db="EMBL/GenBank/DDBJ databases">
        <authorList>
            <person name="Florea S."/>
            <person name="Webb J.S."/>
            <person name="Jaromczyk J."/>
            <person name="Schardl C.L."/>
        </authorList>
    </citation>
    <scope>NUCLEOTIDE SEQUENCE [LARGE SCALE GENOMIC DNA]</scope>
    <source>
        <strain evidence="9">MV-1</strain>
    </source>
</reference>
<dbReference type="SUPFAM" id="SSF53328">
    <property type="entry name" value="Formyltransferase"/>
    <property type="match status" value="1"/>
</dbReference>
<dbReference type="PANTHER" id="PTHR11138:SF5">
    <property type="entry name" value="METHIONYL-TRNA FORMYLTRANSFERASE, MITOCHONDRIAL"/>
    <property type="match status" value="1"/>
</dbReference>
<dbReference type="InterPro" id="IPR041711">
    <property type="entry name" value="Met-tRNA-FMT_N"/>
</dbReference>
<comment type="similarity">
    <text evidence="1 5">Belongs to the Fmt family.</text>
</comment>
<dbReference type="SUPFAM" id="SSF50486">
    <property type="entry name" value="FMT C-terminal domain-like"/>
    <property type="match status" value="1"/>
</dbReference>